<dbReference type="PANTHER" id="PTHR33377">
    <property type="entry name" value="OS10G0134700 PROTEIN-RELATED"/>
    <property type="match status" value="1"/>
</dbReference>
<feature type="region of interest" description="Disordered" evidence="1">
    <location>
        <begin position="479"/>
        <end position="530"/>
    </location>
</feature>
<feature type="region of interest" description="Disordered" evidence="1">
    <location>
        <begin position="579"/>
        <end position="598"/>
    </location>
</feature>
<protein>
    <recommendedName>
        <fullName evidence="3">Rx N-terminal domain-containing protein</fullName>
    </recommendedName>
</protein>
<dbReference type="PANTHER" id="PTHR33377:SF91">
    <property type="entry name" value="RX N-TERMINAL DOMAIN-CONTAINING PROTEIN"/>
    <property type="match status" value="1"/>
</dbReference>
<feature type="compositionally biased region" description="Basic and acidic residues" evidence="1">
    <location>
        <begin position="507"/>
        <end position="518"/>
    </location>
</feature>
<dbReference type="EnsemblPlants" id="EMT10438">
    <property type="protein sequence ID" value="EMT10438"/>
    <property type="gene ID" value="F775_20981"/>
</dbReference>
<evidence type="ECO:0000313" key="2">
    <source>
        <dbReference type="EnsemblPlants" id="EMT10438"/>
    </source>
</evidence>
<accession>M8C5L6</accession>
<proteinExistence type="predicted"/>
<name>M8C5L6_AEGTA</name>
<dbReference type="SUPFAM" id="SSF52540">
    <property type="entry name" value="P-loop containing nucleoside triphosphate hydrolases"/>
    <property type="match status" value="1"/>
</dbReference>
<reference evidence="2" key="1">
    <citation type="submission" date="2015-06" db="UniProtKB">
        <authorList>
            <consortium name="EnsemblPlants"/>
        </authorList>
    </citation>
    <scope>IDENTIFICATION</scope>
</reference>
<sequence>MKSHSMCTIRPFVQGSEHIPCNFHQPPALFSWTPLVISALPSEELKMELVISAVAGELLTRFVTFLADRYHSSRRVQPEEKQLKRLYQLLLRARMVIEEADRRYITNLGMLEQLSMLADAMYRGYWALDASRYISLQESMEEEGEVRNPSSPKRLRMVHGSARENKDTYPVDLKGALESLEDVVAGMTEFVVLLGGCDRMLRQPYDAYLYNDNIMFGRHAEKQKLMNFMLEHGSSGGVPAVLPVIGGPMVMKRTLLAHVCKDERVRSHFSSILHLNGDSFSTLADHDHSLLLGKILVVVELVSDVDEDDWAKFCLAVATSMDNGSKVVIISQLKSTERLGTVESILLNTLSYEEFSYLFKTLAFGSANPVQHPRLRRVIEKNISMFGEHLKFLIKRGHQIDVTDLVLHAMDSPLCIVPTSTSGSSRTEVTVERESLPRVMLGDLVMDPGVRPQGDFNVVSWESRLPPYTSFVHFVPNGNGAPGVAKQSTPLSRRGRDENEAETFRFSGEKMETKRKYENGNGNLQNGSGNGIFNTEMKTETERCFPVEHEATILGRRRRRTGARKLFDEMAVRPTRILGSTDDASEPVSRANTGAQPGCCSTKWPRGQDWFSGQLADDVIKPSQPPAPIRSGPVQTADCVLKHLSLEDLKMELAISAAAGELMSRFISFLANKYHSSHEYSEEKELKRLQKLLLRAPTVIEEADGRYITNSGMLVQLSMLADTMYQGYWALGASSYISLEESIEEGEVRSPSAPKRFRMVLCSARKNKATYPVNLQGALESLEDVVAAMTEFVVLLGGCDHHGGLMSGKILVVVELVSDVEEEDWAKFCSFVVSMDSGSKVIIVSWLKSTEQLGTVPIFLNTLSYEEFSYLFKTLPFGSANPAQHPRLARIADELAREFQSEWSIGTANLFADIMRRNLSVHFWLCILSGLRRVVERNLSLFGEHPKLLARRRHQIDVTDLVLHPRILHSGSCIPVPVAAAALKLRRKGNCYRA</sequence>
<evidence type="ECO:0008006" key="3">
    <source>
        <dbReference type="Google" id="ProtNLM"/>
    </source>
</evidence>
<evidence type="ECO:0000256" key="1">
    <source>
        <dbReference type="SAM" id="MobiDB-lite"/>
    </source>
</evidence>
<organism evidence="2">
    <name type="scientific">Aegilops tauschii</name>
    <name type="common">Tausch's goatgrass</name>
    <name type="synonym">Aegilops squarrosa</name>
    <dbReference type="NCBI Taxonomy" id="37682"/>
    <lineage>
        <taxon>Eukaryota</taxon>
        <taxon>Viridiplantae</taxon>
        <taxon>Streptophyta</taxon>
        <taxon>Embryophyta</taxon>
        <taxon>Tracheophyta</taxon>
        <taxon>Spermatophyta</taxon>
        <taxon>Magnoliopsida</taxon>
        <taxon>Liliopsida</taxon>
        <taxon>Poales</taxon>
        <taxon>Poaceae</taxon>
        <taxon>BOP clade</taxon>
        <taxon>Pooideae</taxon>
        <taxon>Triticodae</taxon>
        <taxon>Triticeae</taxon>
        <taxon>Triticinae</taxon>
        <taxon>Aegilops</taxon>
    </lineage>
</organism>
<dbReference type="ExpressionAtlas" id="M8C5L6">
    <property type="expression patterns" value="baseline"/>
</dbReference>
<dbReference type="AlphaFoldDB" id="M8C5L6"/>
<dbReference type="InterPro" id="IPR027417">
    <property type="entry name" value="P-loop_NTPase"/>
</dbReference>